<dbReference type="EMBL" id="UXSR01006283">
    <property type="protein sequence ID" value="VDD84403.1"/>
    <property type="molecule type" value="Genomic_DNA"/>
</dbReference>
<dbReference type="AlphaFoldDB" id="A0A0R3URA0"/>
<dbReference type="WBParaSite" id="MCOS_0001040501-mRNA-1">
    <property type="protein sequence ID" value="MCOS_0001040501-mRNA-1"/>
    <property type="gene ID" value="MCOS_0001040501"/>
</dbReference>
<keyword evidence="2" id="KW-1185">Reference proteome</keyword>
<organism evidence="3">
    <name type="scientific">Mesocestoides corti</name>
    <name type="common">Flatworm</name>
    <dbReference type="NCBI Taxonomy" id="53468"/>
    <lineage>
        <taxon>Eukaryota</taxon>
        <taxon>Metazoa</taxon>
        <taxon>Spiralia</taxon>
        <taxon>Lophotrochozoa</taxon>
        <taxon>Platyhelminthes</taxon>
        <taxon>Cestoda</taxon>
        <taxon>Eucestoda</taxon>
        <taxon>Cyclophyllidea</taxon>
        <taxon>Mesocestoididae</taxon>
        <taxon>Mesocestoides</taxon>
    </lineage>
</organism>
<name>A0A0R3URA0_MESCO</name>
<gene>
    <name evidence="1" type="ORF">MCOS_LOCUS10406</name>
</gene>
<dbReference type="Proteomes" id="UP000267029">
    <property type="component" value="Unassembled WGS sequence"/>
</dbReference>
<evidence type="ECO:0000313" key="3">
    <source>
        <dbReference type="WBParaSite" id="MCOS_0001040501-mRNA-1"/>
    </source>
</evidence>
<sequence length="123" mass="14312">MCEPGNLRRRRSPSKRARLFCSPTAAPTTLSSRFFLSSSSYNQNACFCQQPGATEPRQGQYRPSIPLPPPLPELPQLLPPPPTPLLPNAFTNLHHCYFPFCHYGYYYYHLNPHHHHHYCYYNH</sequence>
<protein>
    <submittedName>
        <fullName evidence="1 3">Uncharacterized protein</fullName>
    </submittedName>
</protein>
<evidence type="ECO:0000313" key="2">
    <source>
        <dbReference type="Proteomes" id="UP000267029"/>
    </source>
</evidence>
<accession>A0A0R3URA0</accession>
<reference evidence="1 2" key="2">
    <citation type="submission" date="2018-10" db="EMBL/GenBank/DDBJ databases">
        <authorList>
            <consortium name="Pathogen Informatics"/>
        </authorList>
    </citation>
    <scope>NUCLEOTIDE SEQUENCE [LARGE SCALE GENOMIC DNA]</scope>
</reference>
<proteinExistence type="predicted"/>
<evidence type="ECO:0000313" key="1">
    <source>
        <dbReference type="EMBL" id="VDD84403.1"/>
    </source>
</evidence>
<reference evidence="3" key="1">
    <citation type="submission" date="2017-02" db="UniProtKB">
        <authorList>
            <consortium name="WormBaseParasite"/>
        </authorList>
    </citation>
    <scope>IDENTIFICATION</scope>
</reference>